<dbReference type="CDD" id="cd04179">
    <property type="entry name" value="DPM_DPG-synthase_like"/>
    <property type="match status" value="1"/>
</dbReference>
<gene>
    <name evidence="3" type="ORF">JW984_06125</name>
</gene>
<feature type="domain" description="Glycosyltransferase 2-like" evidence="2">
    <location>
        <begin position="8"/>
        <end position="176"/>
    </location>
</feature>
<evidence type="ECO:0000256" key="1">
    <source>
        <dbReference type="SAM" id="Phobius"/>
    </source>
</evidence>
<reference evidence="3" key="1">
    <citation type="journal article" date="2021" name="Environ. Microbiol.">
        <title>Genomic characterization of three novel Desulfobacterota classes expand the metabolic and phylogenetic diversity of the phylum.</title>
        <authorList>
            <person name="Murphy C.L."/>
            <person name="Biggerstaff J."/>
            <person name="Eichhorn A."/>
            <person name="Ewing E."/>
            <person name="Shahan R."/>
            <person name="Soriano D."/>
            <person name="Stewart S."/>
            <person name="VanMol K."/>
            <person name="Walker R."/>
            <person name="Walters P."/>
            <person name="Elshahed M.S."/>
            <person name="Youssef N.H."/>
        </authorList>
    </citation>
    <scope>NUCLEOTIDE SEQUENCE</scope>
    <source>
        <strain evidence="3">Zod_Metabat.24</strain>
    </source>
</reference>
<feature type="transmembrane region" description="Helical" evidence="1">
    <location>
        <begin position="255"/>
        <end position="277"/>
    </location>
</feature>
<dbReference type="PANTHER" id="PTHR48090">
    <property type="entry name" value="UNDECAPRENYL-PHOSPHATE 4-DEOXY-4-FORMAMIDO-L-ARABINOSE TRANSFERASE-RELATED"/>
    <property type="match status" value="1"/>
</dbReference>
<evidence type="ECO:0000259" key="2">
    <source>
        <dbReference type="Pfam" id="PF00535"/>
    </source>
</evidence>
<evidence type="ECO:0000313" key="4">
    <source>
        <dbReference type="Proteomes" id="UP000809273"/>
    </source>
</evidence>
<dbReference type="Proteomes" id="UP000809273">
    <property type="component" value="Unassembled WGS sequence"/>
</dbReference>
<dbReference type="EMBL" id="JAFGIX010000028">
    <property type="protein sequence ID" value="MBN1572761.1"/>
    <property type="molecule type" value="Genomic_DNA"/>
</dbReference>
<proteinExistence type="predicted"/>
<dbReference type="InterPro" id="IPR029044">
    <property type="entry name" value="Nucleotide-diphossugar_trans"/>
</dbReference>
<keyword evidence="1" id="KW-1133">Transmembrane helix</keyword>
<dbReference type="AlphaFoldDB" id="A0A9D8PKW2"/>
<name>A0A9D8PKW2_9DELT</name>
<accession>A0A9D8PKW2</accession>
<dbReference type="InterPro" id="IPR050256">
    <property type="entry name" value="Glycosyltransferase_2"/>
</dbReference>
<sequence>MYKDKKISLVIPAYNEEKLIRPTLEAVPDIVDKIYVVDDCSPDNQNDVVMECAKADPRIDLLRHEINQGPGGAIITGYLKSSHDGCDIAVVVGGDNQMPLSEIENFLDPIIEGKVDYAKGNRFLLSRLEDTLEKMPKTRLIGNWIITALTKIASGYYKTMDVVDGYTAITKRAIDTIDWNRAWKKYGYPMDFLIRLNAYGYKIVDVPRTAIYLPGERQSQIKGLSYALRVSPMLIRNFFWRLKFRYIFLDFHPLVFFYYFGFILLPAGILGGLYLIFDKLFLSGYHVTGSRAVLVSLLIIIGLQFLLFAMLFDMEEGK</sequence>
<comment type="caution">
    <text evidence="3">The sequence shown here is derived from an EMBL/GenBank/DDBJ whole genome shotgun (WGS) entry which is preliminary data.</text>
</comment>
<dbReference type="InterPro" id="IPR001173">
    <property type="entry name" value="Glyco_trans_2-like"/>
</dbReference>
<keyword evidence="1" id="KW-0812">Transmembrane</keyword>
<evidence type="ECO:0000313" key="3">
    <source>
        <dbReference type="EMBL" id="MBN1572761.1"/>
    </source>
</evidence>
<dbReference type="SUPFAM" id="SSF53448">
    <property type="entry name" value="Nucleotide-diphospho-sugar transferases"/>
    <property type="match status" value="1"/>
</dbReference>
<dbReference type="Gene3D" id="3.90.550.10">
    <property type="entry name" value="Spore Coat Polysaccharide Biosynthesis Protein SpsA, Chain A"/>
    <property type="match status" value="1"/>
</dbReference>
<feature type="transmembrane region" description="Helical" evidence="1">
    <location>
        <begin position="292"/>
        <end position="312"/>
    </location>
</feature>
<dbReference type="PANTHER" id="PTHR48090:SF7">
    <property type="entry name" value="RFBJ PROTEIN"/>
    <property type="match status" value="1"/>
</dbReference>
<reference evidence="3" key="2">
    <citation type="submission" date="2021-01" db="EMBL/GenBank/DDBJ databases">
        <authorList>
            <person name="Hahn C.R."/>
            <person name="Youssef N.H."/>
            <person name="Elshahed M."/>
        </authorList>
    </citation>
    <scope>NUCLEOTIDE SEQUENCE</scope>
    <source>
        <strain evidence="3">Zod_Metabat.24</strain>
    </source>
</reference>
<protein>
    <submittedName>
        <fullName evidence="3">Glycosyltransferase family 2 protein</fullName>
    </submittedName>
</protein>
<dbReference type="Pfam" id="PF00535">
    <property type="entry name" value="Glycos_transf_2"/>
    <property type="match status" value="1"/>
</dbReference>
<keyword evidence="1" id="KW-0472">Membrane</keyword>
<organism evidence="3 4">
    <name type="scientific">Candidatus Zymogenus saltonus</name>
    <dbReference type="NCBI Taxonomy" id="2844893"/>
    <lineage>
        <taxon>Bacteria</taxon>
        <taxon>Deltaproteobacteria</taxon>
        <taxon>Candidatus Zymogenia</taxon>
        <taxon>Candidatus Zymogeniales</taxon>
        <taxon>Candidatus Zymogenaceae</taxon>
        <taxon>Candidatus Zymogenus</taxon>
    </lineage>
</organism>